<dbReference type="Proteomes" id="UP000507470">
    <property type="component" value="Unassembled WGS sequence"/>
</dbReference>
<dbReference type="AlphaFoldDB" id="A0A6J7ZVD4"/>
<organism evidence="3 4">
    <name type="scientific">Mytilus coruscus</name>
    <name type="common">Sea mussel</name>
    <dbReference type="NCBI Taxonomy" id="42192"/>
    <lineage>
        <taxon>Eukaryota</taxon>
        <taxon>Metazoa</taxon>
        <taxon>Spiralia</taxon>
        <taxon>Lophotrochozoa</taxon>
        <taxon>Mollusca</taxon>
        <taxon>Bivalvia</taxon>
        <taxon>Autobranchia</taxon>
        <taxon>Pteriomorphia</taxon>
        <taxon>Mytilida</taxon>
        <taxon>Mytiloidea</taxon>
        <taxon>Mytilidae</taxon>
        <taxon>Mytilinae</taxon>
        <taxon>Mytilus</taxon>
    </lineage>
</organism>
<evidence type="ECO:0000313" key="4">
    <source>
        <dbReference type="Proteomes" id="UP000507470"/>
    </source>
</evidence>
<feature type="chain" id="PRO_5027087464" evidence="2">
    <location>
        <begin position="22"/>
        <end position="186"/>
    </location>
</feature>
<dbReference type="OrthoDB" id="2428896at2759"/>
<keyword evidence="4" id="KW-1185">Reference proteome</keyword>
<evidence type="ECO:0000256" key="1">
    <source>
        <dbReference type="SAM" id="MobiDB-lite"/>
    </source>
</evidence>
<keyword evidence="2" id="KW-0732">Signal</keyword>
<reference evidence="3 4" key="1">
    <citation type="submission" date="2020-06" db="EMBL/GenBank/DDBJ databases">
        <authorList>
            <person name="Li R."/>
            <person name="Bekaert M."/>
        </authorList>
    </citation>
    <scope>NUCLEOTIDE SEQUENCE [LARGE SCALE GENOMIC DNA]</scope>
    <source>
        <strain evidence="4">wild</strain>
    </source>
</reference>
<feature type="compositionally biased region" description="Low complexity" evidence="1">
    <location>
        <begin position="49"/>
        <end position="68"/>
    </location>
</feature>
<evidence type="ECO:0000313" key="3">
    <source>
        <dbReference type="EMBL" id="CAC5355963.1"/>
    </source>
</evidence>
<proteinExistence type="predicted"/>
<sequence>MVLKELFLLLFVHCLYSVVESADCSTQACLTRLYNSKVLSAEYYTRPLGSSSSSSSKKPSGSSSGGWFWRRRSSSRSSRWFGKRDWDYHLHHAGVVVTIDRYVVGRNRWLIHKGSDYGDKWDTVITDAQNMDNRTWTRTKSRGVGACKKSVNDFLRAARIHYVYRLLGPNCQTAANGMWNMIERYC</sequence>
<gene>
    <name evidence="3" type="ORF">MCOR_380</name>
</gene>
<feature type="signal peptide" evidence="2">
    <location>
        <begin position="1"/>
        <end position="21"/>
    </location>
</feature>
<name>A0A6J7ZVD4_MYTCO</name>
<evidence type="ECO:0000256" key="2">
    <source>
        <dbReference type="SAM" id="SignalP"/>
    </source>
</evidence>
<dbReference type="EMBL" id="CACVKT020000104">
    <property type="protein sequence ID" value="CAC5355963.1"/>
    <property type="molecule type" value="Genomic_DNA"/>
</dbReference>
<accession>A0A6J7ZVD4</accession>
<protein>
    <submittedName>
        <fullName evidence="3">Uncharacterized protein</fullName>
    </submittedName>
</protein>
<feature type="region of interest" description="Disordered" evidence="1">
    <location>
        <begin position="47"/>
        <end position="70"/>
    </location>
</feature>